<evidence type="ECO:0000256" key="1">
    <source>
        <dbReference type="ARBA" id="ARBA00001805"/>
    </source>
</evidence>
<dbReference type="EC" id="2.5.1.32" evidence="2"/>
<accession>A0A8B8FBK2</accession>
<dbReference type="InterPro" id="IPR002060">
    <property type="entry name" value="Squ/phyt_synthse"/>
</dbReference>
<reference evidence="5" key="1">
    <citation type="submission" date="2025-08" db="UniProtKB">
        <authorList>
            <consortium name="RefSeq"/>
        </authorList>
    </citation>
    <scope>IDENTIFICATION</scope>
    <source>
        <tissue evidence="5">Whole body</tissue>
    </source>
</reference>
<dbReference type="PANTHER" id="PTHR31480">
    <property type="entry name" value="BIFUNCTIONAL LYCOPENE CYCLASE/PHYTOENE SYNTHASE"/>
    <property type="match status" value="1"/>
</dbReference>
<evidence type="ECO:0000313" key="5">
    <source>
        <dbReference type="RefSeq" id="XP_025407690.1"/>
    </source>
</evidence>
<evidence type="ECO:0000313" key="4">
    <source>
        <dbReference type="Proteomes" id="UP000694846"/>
    </source>
</evidence>
<organism evidence="4 5">
    <name type="scientific">Sipha flava</name>
    <name type="common">yellow sugarcane aphid</name>
    <dbReference type="NCBI Taxonomy" id="143950"/>
    <lineage>
        <taxon>Eukaryota</taxon>
        <taxon>Metazoa</taxon>
        <taxon>Ecdysozoa</taxon>
        <taxon>Arthropoda</taxon>
        <taxon>Hexapoda</taxon>
        <taxon>Insecta</taxon>
        <taxon>Pterygota</taxon>
        <taxon>Neoptera</taxon>
        <taxon>Paraneoptera</taxon>
        <taxon>Hemiptera</taxon>
        <taxon>Sternorrhyncha</taxon>
        <taxon>Aphidomorpha</taxon>
        <taxon>Aphidoidea</taxon>
        <taxon>Aphididae</taxon>
        <taxon>Sipha</taxon>
    </lineage>
</organism>
<dbReference type="OrthoDB" id="6603291at2759"/>
<evidence type="ECO:0000256" key="3">
    <source>
        <dbReference type="ARBA" id="ARBA00022746"/>
    </source>
</evidence>
<protein>
    <recommendedName>
        <fullName evidence="2">15-cis-phytoene synthase</fullName>
        <ecNumber evidence="2">2.5.1.32</ecNumber>
    </recommendedName>
</protein>
<dbReference type="GeneID" id="112681649"/>
<dbReference type="SUPFAM" id="SSF48576">
    <property type="entry name" value="Terpenoid synthases"/>
    <property type="match status" value="1"/>
</dbReference>
<evidence type="ECO:0000256" key="2">
    <source>
        <dbReference type="ARBA" id="ARBA00012396"/>
    </source>
</evidence>
<dbReference type="SFLD" id="SFLDS00005">
    <property type="entry name" value="Isoprenoid_Synthase_Type_I"/>
    <property type="match status" value="1"/>
</dbReference>
<dbReference type="RefSeq" id="XP_025407690.1">
    <property type="nucleotide sequence ID" value="XM_025551905.1"/>
</dbReference>
<dbReference type="Gene3D" id="1.10.600.10">
    <property type="entry name" value="Farnesyl Diphosphate Synthase"/>
    <property type="match status" value="1"/>
</dbReference>
<dbReference type="Pfam" id="PF00494">
    <property type="entry name" value="SQS_PSY"/>
    <property type="match status" value="1"/>
</dbReference>
<gene>
    <name evidence="5" type="primary">LOC112681649</name>
</gene>
<dbReference type="Proteomes" id="UP000694846">
    <property type="component" value="Unplaced"/>
</dbReference>
<dbReference type="SFLD" id="SFLDG01018">
    <property type="entry name" value="Squalene/Phytoene_Synthase_Lik"/>
    <property type="match status" value="1"/>
</dbReference>
<dbReference type="AlphaFoldDB" id="A0A8B8FBK2"/>
<keyword evidence="3" id="KW-0125">Carotenoid biosynthesis</keyword>
<keyword evidence="4" id="KW-1185">Reference proteome</keyword>
<proteinExistence type="predicted"/>
<comment type="catalytic activity">
    <reaction evidence="1">
        <text>2 (2E,6E,10E)-geranylgeranyl diphosphate = 15-cis-phytoene + 2 diphosphate</text>
        <dbReference type="Rhea" id="RHEA:34475"/>
        <dbReference type="ChEBI" id="CHEBI:27787"/>
        <dbReference type="ChEBI" id="CHEBI:33019"/>
        <dbReference type="ChEBI" id="CHEBI:58756"/>
        <dbReference type="EC" id="2.5.1.32"/>
    </reaction>
</comment>
<dbReference type="InterPro" id="IPR008949">
    <property type="entry name" value="Isoprenoid_synthase_dom_sf"/>
</dbReference>
<name>A0A8B8FBK2_9HEMI</name>
<sequence length="379" mass="44555">MIIVLAVLSYDKARGMMETFTMEFPERFGFNLKFVSQLFCAFITPEYSMPSIVVKDITKLMRLVNSASKIFRFSSIVFQSGIRMDLLISYTFARITDDMIDDKSLHIEEKKPKLKLFIQFLDELFAGRKSDYDVKKKPYIPKINWPLYQSQFTDVQMSCCRAFSRIAFYLPRKPFYELLEGYKWDVERRLIRNEKDLMEYCNYVAGSSGAISIFTFMYRSDNGMNDIVEKYDNIVEKSQQLARDLQLVNIARDIIYDSVTVGRTYIPTSFLDDEETELKVLCDKKDARSLGENKIRKYSSRLIQLYYKYQPETLDLFKWLPHDVRGGVIAFYYIYLGHIAAFRSSSTYPTKASVSKWKKYAILLKSIYITTFKNIQYTV</sequence>
<dbReference type="GO" id="GO:0016117">
    <property type="term" value="P:carotenoid biosynthetic process"/>
    <property type="evidence" value="ECO:0007669"/>
    <property type="project" value="UniProtKB-KW"/>
</dbReference>